<reference evidence="2" key="1">
    <citation type="submission" date="2016-10" db="EMBL/GenBank/DDBJ databases">
        <authorList>
            <person name="Varghese N."/>
            <person name="Submissions S."/>
        </authorList>
    </citation>
    <scope>NUCLEOTIDE SEQUENCE [LARGE SCALE GENOMIC DNA]</scope>
    <source>
        <strain evidence="2">DSM 17072</strain>
    </source>
</reference>
<protein>
    <submittedName>
        <fullName evidence="1">Uncharacterized protein</fullName>
    </submittedName>
</protein>
<dbReference type="RefSeq" id="WP_089755008.1">
    <property type="nucleotide sequence ID" value="NZ_FNKL01000002.1"/>
</dbReference>
<keyword evidence="2" id="KW-1185">Reference proteome</keyword>
<evidence type="ECO:0000313" key="2">
    <source>
        <dbReference type="Proteomes" id="UP000199627"/>
    </source>
</evidence>
<gene>
    <name evidence="1" type="ORF">SAMN05421664_1408</name>
</gene>
<dbReference type="AlphaFoldDB" id="A0A1H1AG19"/>
<evidence type="ECO:0000313" key="1">
    <source>
        <dbReference type="EMBL" id="SDQ38645.1"/>
    </source>
</evidence>
<accession>A0A1H1AG19</accession>
<dbReference type="EMBL" id="FNKL01000002">
    <property type="protein sequence ID" value="SDQ38645.1"/>
    <property type="molecule type" value="Genomic_DNA"/>
</dbReference>
<sequence length="316" mass="36709">MKKLTFIFFLSILCFVKSQTKVAGTYHVSSGNPDDGGYNWVLLDSHDFAMFTFGQIIAGKWSIDNKNVITFKPNIPQYPFDVYGRFDPKVKGTKIMFSNFNGNEDAFIGNSEQGIQPVLSPDANCLPYPLLKEFNDQFKDILLSVSSYNQEKATFYKADFQKYNDFIVTYYSSSVMVKPFTAELKDDKLYFERKERPSSERKDIKPEELKEFEMYLSQGTSSEPKESIVGNKSYNIISYGIGESQEKFDEETFLKFNYKYDPSTEIYTAKNKYNVPKDDAYHDLNTLYKYHRIELKTNQNSYQKSNKSIFNITCKN</sequence>
<name>A0A1H1AG19_9FLAO</name>
<dbReference type="OrthoDB" id="6654917at2"/>
<dbReference type="Proteomes" id="UP000199627">
    <property type="component" value="Unassembled WGS sequence"/>
</dbReference>
<organism evidence="1 2">
    <name type="scientific">Chryseobacterium soldanellicola</name>
    <dbReference type="NCBI Taxonomy" id="311333"/>
    <lineage>
        <taxon>Bacteria</taxon>
        <taxon>Pseudomonadati</taxon>
        <taxon>Bacteroidota</taxon>
        <taxon>Flavobacteriia</taxon>
        <taxon>Flavobacteriales</taxon>
        <taxon>Weeksellaceae</taxon>
        <taxon>Chryseobacterium group</taxon>
        <taxon>Chryseobacterium</taxon>
    </lineage>
</organism>
<proteinExistence type="predicted"/>